<dbReference type="Pfam" id="PF17392">
    <property type="entry name" value="Urocanase_C"/>
    <property type="match status" value="1"/>
</dbReference>
<evidence type="ECO:0000313" key="3">
    <source>
        <dbReference type="Proteomes" id="UP000742460"/>
    </source>
</evidence>
<feature type="domain" description="Urocanase C-terminal" evidence="1">
    <location>
        <begin position="2"/>
        <end position="28"/>
    </location>
</feature>
<dbReference type="EMBL" id="DYUE01000052">
    <property type="protein sequence ID" value="HJG90446.1"/>
    <property type="molecule type" value="Genomic_DNA"/>
</dbReference>
<name>A0A921MUN8_9MICO</name>
<reference evidence="2" key="2">
    <citation type="submission" date="2021-09" db="EMBL/GenBank/DDBJ databases">
        <authorList>
            <person name="Gilroy R."/>
        </authorList>
    </citation>
    <scope>NUCLEOTIDE SEQUENCE</scope>
    <source>
        <strain evidence="2">ChiGjej5B5-22894</strain>
    </source>
</reference>
<gene>
    <name evidence="2" type="ORF">K8V81_01845</name>
</gene>
<dbReference type="InterPro" id="IPR036190">
    <property type="entry name" value="Urocanase_sf"/>
</dbReference>
<dbReference type="AlphaFoldDB" id="A0A921MUN8"/>
<dbReference type="InterPro" id="IPR035401">
    <property type="entry name" value="Urocanase_C"/>
</dbReference>
<accession>A0A921MUN8</accession>
<comment type="caution">
    <text evidence="2">The sequence shown here is derived from an EMBL/GenBank/DDBJ whole genome shotgun (WGS) entry which is preliminary data.</text>
</comment>
<organism evidence="2 3">
    <name type="scientific">Brachybacterium massiliense</name>
    <dbReference type="NCBI Taxonomy" id="1755098"/>
    <lineage>
        <taxon>Bacteria</taxon>
        <taxon>Bacillati</taxon>
        <taxon>Actinomycetota</taxon>
        <taxon>Actinomycetes</taxon>
        <taxon>Micrococcales</taxon>
        <taxon>Dermabacteraceae</taxon>
        <taxon>Brachybacterium</taxon>
    </lineage>
</organism>
<proteinExistence type="predicted"/>
<feature type="non-terminal residue" evidence="2">
    <location>
        <position position="1"/>
    </location>
</feature>
<dbReference type="Gene3D" id="3.40.1770.10">
    <property type="entry name" value="Urocanase superfamily"/>
    <property type="match status" value="1"/>
</dbReference>
<evidence type="ECO:0000259" key="1">
    <source>
        <dbReference type="Pfam" id="PF17392"/>
    </source>
</evidence>
<reference evidence="2" key="1">
    <citation type="journal article" date="2021" name="PeerJ">
        <title>Extensive microbial diversity within the chicken gut microbiome revealed by metagenomics and culture.</title>
        <authorList>
            <person name="Gilroy R."/>
            <person name="Ravi A."/>
            <person name="Getino M."/>
            <person name="Pursley I."/>
            <person name="Horton D.L."/>
            <person name="Alikhan N.F."/>
            <person name="Baker D."/>
            <person name="Gharbi K."/>
            <person name="Hall N."/>
            <person name="Watson M."/>
            <person name="Adriaenssens E.M."/>
            <person name="Foster-Nyarko E."/>
            <person name="Jarju S."/>
            <person name="Secka A."/>
            <person name="Antonio M."/>
            <person name="Oren A."/>
            <person name="Chaudhuri R.R."/>
            <person name="La Ragione R."/>
            <person name="Hildebrand F."/>
            <person name="Pallen M.J."/>
        </authorList>
    </citation>
    <scope>NUCLEOTIDE SEQUENCE</scope>
    <source>
        <strain evidence="2">ChiGjej5B5-22894</strain>
    </source>
</reference>
<evidence type="ECO:0000313" key="2">
    <source>
        <dbReference type="EMBL" id="HJG90446.1"/>
    </source>
</evidence>
<dbReference type="SUPFAM" id="SSF111326">
    <property type="entry name" value="Urocanase"/>
    <property type="match status" value="1"/>
</dbReference>
<sequence>ERLLTNDPAMGVIRHVDAGYSRADEVAHERGVRVPMTPVRRD</sequence>
<protein>
    <recommendedName>
        <fullName evidence="1">Urocanase C-terminal domain-containing protein</fullName>
    </recommendedName>
</protein>
<dbReference type="Proteomes" id="UP000742460">
    <property type="component" value="Unassembled WGS sequence"/>
</dbReference>